<proteinExistence type="predicted"/>
<evidence type="ECO:0000313" key="1">
    <source>
        <dbReference type="EMBL" id="SVD20020.1"/>
    </source>
</evidence>
<dbReference type="Gene3D" id="3.40.50.1820">
    <property type="entry name" value="alpha/beta hydrolase"/>
    <property type="match status" value="1"/>
</dbReference>
<sequence length="287" mass="33273">KGEAHPKMITLARSLAINGVKVFLPRIPPLIDLQLSKEIFPWTVHFYKWVFNNFADNNPINLAGVSFGGVIVLKACLDPFLIKNKPKSILVFGTSYDVSTSMKFMYSGEINHNGKTIKIKPEPWSIIVLFHNYLHQIDIGYETKEIQVGLSYLIHQSDDKLKDLMNNLDGPQKNLINDIVNLNISDEVQRIMNIILKDCSDQLEFFSPKFWCDNITNNVFILHGTNDSLSPYTESVKLDKKLQNSELLITRLFEHREISNKISFIRKFHETFNIYKFLSKYYYKVFS</sequence>
<dbReference type="SUPFAM" id="SSF53474">
    <property type="entry name" value="alpha/beta-Hydrolases"/>
    <property type="match status" value="1"/>
</dbReference>
<evidence type="ECO:0008006" key="2">
    <source>
        <dbReference type="Google" id="ProtNLM"/>
    </source>
</evidence>
<gene>
    <name evidence="1" type="ORF">METZ01_LOCUS372874</name>
</gene>
<organism evidence="1">
    <name type="scientific">marine metagenome</name>
    <dbReference type="NCBI Taxonomy" id="408172"/>
    <lineage>
        <taxon>unclassified sequences</taxon>
        <taxon>metagenomes</taxon>
        <taxon>ecological metagenomes</taxon>
    </lineage>
</organism>
<feature type="non-terminal residue" evidence="1">
    <location>
        <position position="1"/>
    </location>
</feature>
<protein>
    <recommendedName>
        <fullName evidence="2">Serine aminopeptidase S33 domain-containing protein</fullName>
    </recommendedName>
</protein>
<dbReference type="InterPro" id="IPR029058">
    <property type="entry name" value="AB_hydrolase_fold"/>
</dbReference>
<accession>A0A382TD14</accession>
<name>A0A382TD14_9ZZZZ</name>
<reference evidence="1" key="1">
    <citation type="submission" date="2018-05" db="EMBL/GenBank/DDBJ databases">
        <authorList>
            <person name="Lanie J.A."/>
            <person name="Ng W.-L."/>
            <person name="Kazmierczak K.M."/>
            <person name="Andrzejewski T.M."/>
            <person name="Davidsen T.M."/>
            <person name="Wayne K.J."/>
            <person name="Tettelin H."/>
            <person name="Glass J.I."/>
            <person name="Rusch D."/>
            <person name="Podicherti R."/>
            <person name="Tsui H.-C.T."/>
            <person name="Winkler M.E."/>
        </authorList>
    </citation>
    <scope>NUCLEOTIDE SEQUENCE</scope>
</reference>
<dbReference type="AlphaFoldDB" id="A0A382TD14"/>
<dbReference type="EMBL" id="UINC01135708">
    <property type="protein sequence ID" value="SVD20020.1"/>
    <property type="molecule type" value="Genomic_DNA"/>
</dbReference>